<dbReference type="EC" id="3.6.4.12" evidence="4"/>
<dbReference type="GeneID" id="9044108"/>
<evidence type="ECO:0000256" key="12">
    <source>
        <dbReference type="ARBA" id="ARBA00022840"/>
    </source>
</evidence>
<keyword evidence="13" id="KW-0539">Nucleus</keyword>
<dbReference type="InterPro" id="IPR047187">
    <property type="entry name" value="SF1_C_Upf1"/>
</dbReference>
<dbReference type="GO" id="GO:0003723">
    <property type="term" value="F:RNA binding"/>
    <property type="evidence" value="ECO:0007669"/>
    <property type="project" value="InterPro"/>
</dbReference>
<dbReference type="InterPro" id="IPR014001">
    <property type="entry name" value="Helicase_ATP-bd"/>
</dbReference>
<evidence type="ECO:0000256" key="6">
    <source>
        <dbReference type="ARBA" id="ARBA00022723"/>
    </source>
</evidence>
<keyword evidence="9" id="KW-0378">Hydrolase</keyword>
<dbReference type="PROSITE" id="PS51039">
    <property type="entry name" value="ZF_AN1"/>
    <property type="match status" value="1"/>
</dbReference>
<comment type="catalytic activity">
    <reaction evidence="14">
        <text>ATP + H2O = ADP + phosphate + H(+)</text>
        <dbReference type="Rhea" id="RHEA:13065"/>
        <dbReference type="ChEBI" id="CHEBI:15377"/>
        <dbReference type="ChEBI" id="CHEBI:15378"/>
        <dbReference type="ChEBI" id="CHEBI:30616"/>
        <dbReference type="ChEBI" id="CHEBI:43474"/>
        <dbReference type="ChEBI" id="CHEBI:456216"/>
        <dbReference type="EC" id="3.6.4.12"/>
    </reaction>
    <physiologicalReaction direction="left-to-right" evidence="14">
        <dbReference type="Rhea" id="RHEA:13066"/>
    </physiologicalReaction>
</comment>
<evidence type="ECO:0000256" key="9">
    <source>
        <dbReference type="ARBA" id="ARBA00022801"/>
    </source>
</evidence>
<dbReference type="PANTHER" id="PTHR43788:SF8">
    <property type="entry name" value="DNA-BINDING PROTEIN SMUBP-2"/>
    <property type="match status" value="1"/>
</dbReference>
<dbReference type="InterPro" id="IPR003593">
    <property type="entry name" value="AAA+_ATPase"/>
</dbReference>
<dbReference type="InterPro" id="IPR035896">
    <property type="entry name" value="AN1-like_Znf"/>
</dbReference>
<evidence type="ECO:0000256" key="1">
    <source>
        <dbReference type="ARBA" id="ARBA00004123"/>
    </source>
</evidence>
<dbReference type="GO" id="GO:0016787">
    <property type="term" value="F:hydrolase activity"/>
    <property type="evidence" value="ECO:0007669"/>
    <property type="project" value="UniProtKB-KW"/>
</dbReference>
<dbReference type="SMART" id="SM00154">
    <property type="entry name" value="ZnF_AN1"/>
    <property type="match status" value="1"/>
</dbReference>
<gene>
    <name evidence="19" type="ORF">Pmar_PMAR002990</name>
</gene>
<dbReference type="FunFam" id="3.40.50.300:FF:000326">
    <property type="entry name" value="P-loop containing nucleoside triphosphate hydrolase"/>
    <property type="match status" value="1"/>
</dbReference>
<dbReference type="GO" id="GO:0008270">
    <property type="term" value="F:zinc ion binding"/>
    <property type="evidence" value="ECO:0007669"/>
    <property type="project" value="UniProtKB-KW"/>
</dbReference>
<dbReference type="CDD" id="cd18044">
    <property type="entry name" value="DEXXQc_SMUBP2"/>
    <property type="match status" value="1"/>
</dbReference>
<keyword evidence="11" id="KW-0862">Zinc</keyword>
<dbReference type="GO" id="GO:0043139">
    <property type="term" value="F:5'-3' DNA helicase activity"/>
    <property type="evidence" value="ECO:0007669"/>
    <property type="project" value="TreeGrafter"/>
</dbReference>
<dbReference type="Proteomes" id="UP000007800">
    <property type="component" value="Unassembled WGS sequence"/>
</dbReference>
<dbReference type="CDD" id="cd18808">
    <property type="entry name" value="SF1_C_Upf1"/>
    <property type="match status" value="1"/>
</dbReference>
<dbReference type="SUPFAM" id="SSF118310">
    <property type="entry name" value="AN1-like Zinc finger"/>
    <property type="match status" value="1"/>
</dbReference>
<dbReference type="GO" id="GO:0005694">
    <property type="term" value="C:chromosome"/>
    <property type="evidence" value="ECO:0007669"/>
    <property type="project" value="UniProtKB-ARBA"/>
</dbReference>
<keyword evidence="20" id="KW-1185">Reference proteome</keyword>
<evidence type="ECO:0000256" key="7">
    <source>
        <dbReference type="ARBA" id="ARBA00022741"/>
    </source>
</evidence>
<dbReference type="GO" id="GO:0005634">
    <property type="term" value="C:nucleus"/>
    <property type="evidence" value="ECO:0007669"/>
    <property type="project" value="UniProtKB-SubCell"/>
</dbReference>
<dbReference type="InterPro" id="IPR027417">
    <property type="entry name" value="P-loop_NTPase"/>
</dbReference>
<evidence type="ECO:0000256" key="3">
    <source>
        <dbReference type="ARBA" id="ARBA00007913"/>
    </source>
</evidence>
<evidence type="ECO:0000256" key="15">
    <source>
        <dbReference type="PROSITE-ProRule" id="PRU00449"/>
    </source>
</evidence>
<proteinExistence type="inferred from homology"/>
<dbReference type="OrthoDB" id="6513042at2759"/>
<dbReference type="SUPFAM" id="SSF82708">
    <property type="entry name" value="R3H domain"/>
    <property type="match status" value="1"/>
</dbReference>
<dbReference type="SMART" id="SM00382">
    <property type="entry name" value="AAA"/>
    <property type="match status" value="1"/>
</dbReference>
<dbReference type="SMART" id="SM00487">
    <property type="entry name" value="DEXDc"/>
    <property type="match status" value="1"/>
</dbReference>
<evidence type="ECO:0000256" key="2">
    <source>
        <dbReference type="ARBA" id="ARBA00004496"/>
    </source>
</evidence>
<sequence length="970" mass="105919">MAADLGKRAMTVESFVELQRKLLVMERDEEVAQTTEVLRSYSNADLQDRGIVLLKLLLDTVSTGPYGRALLTFGKPAGRGDQRSPLPPNRFSSGDIVGVFGLSSHQGFSGEPEVAGVVHSVGQYSVVVVADDAELDTDGLRVGGGAPSYSLALMGSDVTYKRLSSMLGKLEKTKNNEIVSCCFGESPIPSLNPRVQEEIPLAFGDNLNEVQRRAVRTCLDASPLALVHGPPGTGKTTVLVSYILEAIQRHQKLLVCAPSNVAVDNLLERVTAVGGISNVVRIGHPARVEKGLERYTLDAKLAQNDQQQLVGDIRKEIDSCLKKSKKAKDRGARRAMQGEVRELRKELRSRERRAVSEVIQQSSVVFSTCAAAGGRTLARALENGCGDASTRLFDVVVIDEAAQAIEAACWIPLLLGRKAVLAGDHKQLAATVLSEEAAKGGLQETLFGRLMEMMEKSTIGEGREMPSVMLTTQYRMNETIMGWSNAQFYGGHLLASESVKSRTLQELTERIWADQEMLSRPLLWIDTAVDWMHEDEVGEEESRSNSAEVALVAKYISFLRAAGIKRDQTAVISPYNRQVGLIRDALKSSTGETDASFVSSVDSYQGQEQEVVVLSLVRSNDAGEVGFLKDYRRLNVAVTRAKRQLVLVGDSETIGADDVLVTLYSYAAERGFIIPALSMVEDVSELSRYPSVVPPPRSSHTNDGDSKKHRKVKSAAEHRSPEKLETHSDMKRVSTTEIGEKPVARVDLTIEAVDATLDSLASEETYCFDNLLSAASRRLVHERAETRGFKHGSSGDGIMRYVWVRAVPQGESDQQGNAPLLEGDKSPAKEIEAKRSATSAPAHRQGKVTARPKRQCGDPKALTKTDKPPNICAYADCASVVSTYGLPCKYCERRFCYSHILAEVHGCGDKASKAARAAYKRDMTSHTRGQGLVNPSIAGSEAKRKVVANRLADKIREAREKRSAKPKKRK</sequence>
<accession>C5LR33</accession>
<dbReference type="RefSeq" id="XP_002768200.1">
    <property type="nucleotide sequence ID" value="XM_002768154.1"/>
</dbReference>
<dbReference type="NCBIfam" id="TIGR00376">
    <property type="entry name" value="IGHMBP2 family helicase"/>
    <property type="match status" value="1"/>
</dbReference>
<comment type="subcellular location">
    <subcellularLocation>
        <location evidence="2">Cytoplasm</location>
    </subcellularLocation>
    <subcellularLocation>
        <location evidence="1">Nucleus</location>
    </subcellularLocation>
</comment>
<dbReference type="Gene3D" id="4.10.1110.10">
    <property type="entry name" value="AN1-like Zinc finger"/>
    <property type="match status" value="1"/>
</dbReference>
<reference evidence="19 20" key="1">
    <citation type="submission" date="2008-07" db="EMBL/GenBank/DDBJ databases">
        <authorList>
            <person name="El-Sayed N."/>
            <person name="Caler E."/>
            <person name="Inman J."/>
            <person name="Amedeo P."/>
            <person name="Hass B."/>
            <person name="Wortman J."/>
        </authorList>
    </citation>
    <scope>NUCLEOTIDE SEQUENCE [LARGE SCALE GENOMIC DNA]</scope>
    <source>
        <strain evidence="20">ATCC 50983 / TXsc</strain>
    </source>
</reference>
<keyword evidence="10" id="KW-0347">Helicase</keyword>
<dbReference type="Pfam" id="PF21138">
    <property type="entry name" value="SMUBP-2_HCS1_1B"/>
    <property type="match status" value="1"/>
</dbReference>
<dbReference type="Gene3D" id="2.40.30.270">
    <property type="match status" value="1"/>
</dbReference>
<dbReference type="Pfam" id="PF13087">
    <property type="entry name" value="AAA_12"/>
    <property type="match status" value="1"/>
</dbReference>
<evidence type="ECO:0000256" key="13">
    <source>
        <dbReference type="ARBA" id="ARBA00023242"/>
    </source>
</evidence>
<evidence type="ECO:0000313" key="20">
    <source>
        <dbReference type="Proteomes" id="UP000007800"/>
    </source>
</evidence>
<feature type="region of interest" description="Disordered" evidence="16">
    <location>
        <begin position="831"/>
        <end position="862"/>
    </location>
</feature>
<keyword evidence="19" id="KW-0238">DNA-binding</keyword>
<dbReference type="InterPro" id="IPR004483">
    <property type="entry name" value="SMUBP-2/Hcs1-like"/>
</dbReference>
<keyword evidence="7" id="KW-0547">Nucleotide-binding</keyword>
<dbReference type="InterPro" id="IPR041679">
    <property type="entry name" value="DNA2/NAM7-like_C"/>
</dbReference>
<dbReference type="InterPro" id="IPR036867">
    <property type="entry name" value="R3H_dom_sf"/>
</dbReference>
<keyword evidence="5" id="KW-0963">Cytoplasm</keyword>
<dbReference type="Gene3D" id="3.40.50.300">
    <property type="entry name" value="P-loop containing nucleotide triphosphate hydrolases"/>
    <property type="match status" value="2"/>
</dbReference>
<dbReference type="InterPro" id="IPR001374">
    <property type="entry name" value="R3H_dom"/>
</dbReference>
<dbReference type="InParanoid" id="C5LR33"/>
<name>C5LR33_PERM5</name>
<evidence type="ECO:0000259" key="18">
    <source>
        <dbReference type="PROSITE" id="PS51061"/>
    </source>
</evidence>
<keyword evidence="8 15" id="KW-0863">Zinc-finger</keyword>
<dbReference type="Gene3D" id="3.30.1370.50">
    <property type="entry name" value="R3H-like domain"/>
    <property type="match status" value="1"/>
</dbReference>
<dbReference type="OMA" id="QAMYKGE"/>
<dbReference type="AlphaFoldDB" id="C5LR33"/>
<comment type="similarity">
    <text evidence="3">Belongs to the DNA2/NAM7 helicase family.</text>
</comment>
<evidence type="ECO:0000256" key="14">
    <source>
        <dbReference type="ARBA" id="ARBA00048432"/>
    </source>
</evidence>
<evidence type="ECO:0000256" key="10">
    <source>
        <dbReference type="ARBA" id="ARBA00022806"/>
    </source>
</evidence>
<dbReference type="EMBL" id="GG684654">
    <property type="protein sequence ID" value="EER00918.1"/>
    <property type="molecule type" value="Genomic_DNA"/>
</dbReference>
<dbReference type="InterPro" id="IPR041677">
    <property type="entry name" value="DNA2/NAM7_AAA_11"/>
</dbReference>
<dbReference type="PROSITE" id="PS51061">
    <property type="entry name" value="R3H"/>
    <property type="match status" value="1"/>
</dbReference>
<evidence type="ECO:0000259" key="17">
    <source>
        <dbReference type="PROSITE" id="PS51039"/>
    </source>
</evidence>
<dbReference type="InterPro" id="IPR000058">
    <property type="entry name" value="Znf_AN1"/>
</dbReference>
<evidence type="ECO:0000313" key="19">
    <source>
        <dbReference type="EMBL" id="EER00918.1"/>
    </source>
</evidence>
<evidence type="ECO:0000256" key="16">
    <source>
        <dbReference type="SAM" id="MobiDB-lite"/>
    </source>
</evidence>
<organism evidence="20">
    <name type="scientific">Perkinsus marinus (strain ATCC 50983 / TXsc)</name>
    <dbReference type="NCBI Taxonomy" id="423536"/>
    <lineage>
        <taxon>Eukaryota</taxon>
        <taxon>Sar</taxon>
        <taxon>Alveolata</taxon>
        <taxon>Perkinsozoa</taxon>
        <taxon>Perkinsea</taxon>
        <taxon>Perkinsida</taxon>
        <taxon>Perkinsidae</taxon>
        <taxon>Perkinsus</taxon>
    </lineage>
</organism>
<evidence type="ECO:0000256" key="11">
    <source>
        <dbReference type="ARBA" id="ARBA00022833"/>
    </source>
</evidence>
<dbReference type="GO" id="GO:0005524">
    <property type="term" value="F:ATP binding"/>
    <property type="evidence" value="ECO:0007669"/>
    <property type="project" value="UniProtKB-KW"/>
</dbReference>
<feature type="compositionally biased region" description="Basic and acidic residues" evidence="16">
    <location>
        <begin position="714"/>
        <end position="734"/>
    </location>
</feature>
<dbReference type="PANTHER" id="PTHR43788">
    <property type="entry name" value="DNA2/NAM7 HELICASE FAMILY MEMBER"/>
    <property type="match status" value="1"/>
</dbReference>
<dbReference type="SUPFAM" id="SSF52540">
    <property type="entry name" value="P-loop containing nucleoside triphosphate hydrolases"/>
    <property type="match status" value="1"/>
</dbReference>
<feature type="domain" description="R3H" evidence="18">
    <location>
        <begin position="742"/>
        <end position="808"/>
    </location>
</feature>
<dbReference type="InterPro" id="IPR048761">
    <property type="entry name" value="SMUBP-2_HCS1_1B"/>
</dbReference>
<feature type="region of interest" description="Disordered" evidence="16">
    <location>
        <begin position="688"/>
        <end position="734"/>
    </location>
</feature>
<evidence type="ECO:0000256" key="4">
    <source>
        <dbReference type="ARBA" id="ARBA00012551"/>
    </source>
</evidence>
<feature type="domain" description="AN1-type" evidence="17">
    <location>
        <begin position="866"/>
        <end position="915"/>
    </location>
</feature>
<feature type="compositionally biased region" description="Basic residues" evidence="16">
    <location>
        <begin position="844"/>
        <end position="854"/>
    </location>
</feature>
<dbReference type="GO" id="GO:0003677">
    <property type="term" value="F:DNA binding"/>
    <property type="evidence" value="ECO:0007669"/>
    <property type="project" value="UniProtKB-KW"/>
</dbReference>
<dbReference type="InterPro" id="IPR050534">
    <property type="entry name" value="Coronavir_polyprotein_1ab"/>
</dbReference>
<dbReference type="GO" id="GO:0005737">
    <property type="term" value="C:cytoplasm"/>
    <property type="evidence" value="ECO:0007669"/>
    <property type="project" value="UniProtKB-SubCell"/>
</dbReference>
<protein>
    <recommendedName>
        <fullName evidence="4">DNA helicase</fullName>
        <ecNumber evidence="4">3.6.4.12</ecNumber>
    </recommendedName>
</protein>
<evidence type="ECO:0000256" key="8">
    <source>
        <dbReference type="ARBA" id="ARBA00022771"/>
    </source>
</evidence>
<keyword evidence="6" id="KW-0479">Metal-binding</keyword>
<evidence type="ECO:0000256" key="5">
    <source>
        <dbReference type="ARBA" id="ARBA00022490"/>
    </source>
</evidence>
<keyword evidence="12" id="KW-0067">ATP-binding</keyword>
<dbReference type="Pfam" id="PF01428">
    <property type="entry name" value="zf-AN1"/>
    <property type="match status" value="1"/>
</dbReference>
<dbReference type="Pfam" id="PF13086">
    <property type="entry name" value="AAA_11"/>
    <property type="match status" value="1"/>
</dbReference>